<evidence type="ECO:0000256" key="4">
    <source>
        <dbReference type="ARBA" id="ARBA00023136"/>
    </source>
</evidence>
<accession>A0A2M7EIY8</accession>
<dbReference type="PANTHER" id="PTHR30518">
    <property type="entry name" value="ENDOLYTIC MUREIN TRANSGLYCOSYLASE"/>
    <property type="match status" value="1"/>
</dbReference>
<keyword evidence="2" id="KW-0812">Transmembrane</keyword>
<sequence>GQWWGSIDLKEKQNDSPYNSYLHKGLPPTPICSANIDYIEAALNPDETDCLFYLHGRNKQIHCAKTYEEHLENIETYLN</sequence>
<evidence type="ECO:0000256" key="5">
    <source>
        <dbReference type="ARBA" id="ARBA00023239"/>
    </source>
</evidence>
<gene>
    <name evidence="7" type="ORF">COW57_04705</name>
</gene>
<keyword evidence="1" id="KW-1003">Cell membrane</keyword>
<organism evidence="7 8">
    <name type="scientific">Candidatus Roizmanbacteria bacterium CG17_big_fil_post_rev_8_21_14_2_50_39_7</name>
    <dbReference type="NCBI Taxonomy" id="1974858"/>
    <lineage>
        <taxon>Bacteria</taxon>
        <taxon>Candidatus Roizmaniibacteriota</taxon>
    </lineage>
</organism>
<protein>
    <submittedName>
        <fullName evidence="7">Aminodeoxychorismate lyase</fullName>
    </submittedName>
</protein>
<reference evidence="8" key="1">
    <citation type="submission" date="2017-09" db="EMBL/GenBank/DDBJ databases">
        <title>Depth-based differentiation of microbial function through sediment-hosted aquifers and enrichment of novel symbionts in the deep terrestrial subsurface.</title>
        <authorList>
            <person name="Probst A.J."/>
            <person name="Ladd B."/>
            <person name="Jarett J.K."/>
            <person name="Geller-Mcgrath D.E."/>
            <person name="Sieber C.M.K."/>
            <person name="Emerson J.B."/>
            <person name="Anantharaman K."/>
            <person name="Thomas B.C."/>
            <person name="Malmstrom R."/>
            <person name="Stieglmeier M."/>
            <person name="Klingl A."/>
            <person name="Woyke T."/>
            <person name="Ryan C.M."/>
            <person name="Banfield J.F."/>
        </authorList>
    </citation>
    <scope>NUCLEOTIDE SEQUENCE [LARGE SCALE GENOMIC DNA]</scope>
</reference>
<keyword evidence="3" id="KW-1133">Transmembrane helix</keyword>
<keyword evidence="4" id="KW-0472">Membrane</keyword>
<evidence type="ECO:0000256" key="1">
    <source>
        <dbReference type="ARBA" id="ARBA00022475"/>
    </source>
</evidence>
<evidence type="ECO:0000313" key="7">
    <source>
        <dbReference type="EMBL" id="PIV70553.1"/>
    </source>
</evidence>
<dbReference type="AlphaFoldDB" id="A0A2M7EIY8"/>
<dbReference type="GO" id="GO:0071555">
    <property type="term" value="P:cell wall organization"/>
    <property type="evidence" value="ECO:0007669"/>
    <property type="project" value="UniProtKB-KW"/>
</dbReference>
<proteinExistence type="predicted"/>
<keyword evidence="5 7" id="KW-0456">Lyase</keyword>
<evidence type="ECO:0000256" key="2">
    <source>
        <dbReference type="ARBA" id="ARBA00022692"/>
    </source>
</evidence>
<dbReference type="PANTHER" id="PTHR30518:SF2">
    <property type="entry name" value="ENDOLYTIC MUREIN TRANSGLYCOSYLASE"/>
    <property type="match status" value="1"/>
</dbReference>
<dbReference type="Pfam" id="PF02618">
    <property type="entry name" value="YceG"/>
    <property type="match status" value="1"/>
</dbReference>
<evidence type="ECO:0000256" key="3">
    <source>
        <dbReference type="ARBA" id="ARBA00022989"/>
    </source>
</evidence>
<dbReference type="Proteomes" id="UP000228762">
    <property type="component" value="Unassembled WGS sequence"/>
</dbReference>
<keyword evidence="6" id="KW-0961">Cell wall biogenesis/degradation</keyword>
<dbReference type="GO" id="GO:0016829">
    <property type="term" value="F:lyase activity"/>
    <property type="evidence" value="ECO:0007669"/>
    <property type="project" value="UniProtKB-KW"/>
</dbReference>
<comment type="caution">
    <text evidence="7">The sequence shown here is derived from an EMBL/GenBank/DDBJ whole genome shotgun (WGS) entry which is preliminary data.</text>
</comment>
<dbReference type="InterPro" id="IPR003770">
    <property type="entry name" value="MLTG-like"/>
</dbReference>
<name>A0A2M7EIY8_9BACT</name>
<feature type="non-terminal residue" evidence="7">
    <location>
        <position position="1"/>
    </location>
</feature>
<dbReference type="EMBL" id="PFEV01000217">
    <property type="protein sequence ID" value="PIV70553.1"/>
    <property type="molecule type" value="Genomic_DNA"/>
</dbReference>
<evidence type="ECO:0000313" key="8">
    <source>
        <dbReference type="Proteomes" id="UP000228762"/>
    </source>
</evidence>
<evidence type="ECO:0000256" key="6">
    <source>
        <dbReference type="ARBA" id="ARBA00023316"/>
    </source>
</evidence>